<name>A0A563DTG5_9MICO</name>
<dbReference type="SUPFAM" id="SSF55729">
    <property type="entry name" value="Acyl-CoA N-acyltransferases (Nat)"/>
    <property type="match status" value="1"/>
</dbReference>
<accession>A0A563DTG5</accession>
<dbReference type="CDD" id="cd04301">
    <property type="entry name" value="NAT_SF"/>
    <property type="match status" value="1"/>
</dbReference>
<comment type="caution">
    <text evidence="2">The sequence shown here is derived from an EMBL/GenBank/DDBJ whole genome shotgun (WGS) entry which is preliminary data.</text>
</comment>
<dbReference type="InterPro" id="IPR016181">
    <property type="entry name" value="Acyl_CoA_acyltransferase"/>
</dbReference>
<gene>
    <name evidence="2" type="ORF">FGL98_22025</name>
</gene>
<dbReference type="InterPro" id="IPR051908">
    <property type="entry name" value="Ribosomal_N-acetyltransferase"/>
</dbReference>
<dbReference type="AlphaFoldDB" id="A0A563DTG5"/>
<protein>
    <submittedName>
        <fullName evidence="2">GNAT family N-acetyltransferase</fullName>
    </submittedName>
</protein>
<dbReference type="PANTHER" id="PTHR43441">
    <property type="entry name" value="RIBOSOMAL-PROTEIN-SERINE ACETYLTRANSFERASE"/>
    <property type="match status" value="1"/>
</dbReference>
<proteinExistence type="predicted"/>
<reference evidence="2 3" key="2">
    <citation type="submission" date="2019-08" db="EMBL/GenBank/DDBJ databases">
        <title>Jejuicoccus antrihumi gen. nov., sp. nov., a new member of the family Dermacoccaceae isolated from a cave.</title>
        <authorList>
            <person name="Schumann P."/>
            <person name="Kim I.S."/>
        </authorList>
    </citation>
    <scope>NUCLEOTIDE SEQUENCE [LARGE SCALE GENOMIC DNA]</scope>
    <source>
        <strain evidence="2 3">C5-26</strain>
    </source>
</reference>
<dbReference type="GO" id="GO:0005737">
    <property type="term" value="C:cytoplasm"/>
    <property type="evidence" value="ECO:0007669"/>
    <property type="project" value="TreeGrafter"/>
</dbReference>
<dbReference type="InterPro" id="IPR000182">
    <property type="entry name" value="GNAT_dom"/>
</dbReference>
<dbReference type="Pfam" id="PF13302">
    <property type="entry name" value="Acetyltransf_3"/>
    <property type="match status" value="1"/>
</dbReference>
<keyword evidence="2" id="KW-0808">Transferase</keyword>
<organism evidence="2 3">
    <name type="scientific">Leekyejoonella antrihumi</name>
    <dbReference type="NCBI Taxonomy" id="1660198"/>
    <lineage>
        <taxon>Bacteria</taxon>
        <taxon>Bacillati</taxon>
        <taxon>Actinomycetota</taxon>
        <taxon>Actinomycetes</taxon>
        <taxon>Micrococcales</taxon>
        <taxon>Dermacoccaceae</taxon>
        <taxon>Leekyejoonella</taxon>
    </lineage>
</organism>
<dbReference type="Proteomes" id="UP000320244">
    <property type="component" value="Unassembled WGS sequence"/>
</dbReference>
<evidence type="ECO:0000259" key="1">
    <source>
        <dbReference type="PROSITE" id="PS51186"/>
    </source>
</evidence>
<dbReference type="GO" id="GO:1990189">
    <property type="term" value="F:protein N-terminal-serine acetyltransferase activity"/>
    <property type="evidence" value="ECO:0007669"/>
    <property type="project" value="TreeGrafter"/>
</dbReference>
<dbReference type="OrthoDB" id="9814648at2"/>
<dbReference type="PANTHER" id="PTHR43441:SF2">
    <property type="entry name" value="FAMILY ACETYLTRANSFERASE, PUTATIVE (AFU_ORTHOLOGUE AFUA_7G00850)-RELATED"/>
    <property type="match status" value="1"/>
</dbReference>
<keyword evidence="3" id="KW-1185">Reference proteome</keyword>
<dbReference type="EMBL" id="VCQV01000046">
    <property type="protein sequence ID" value="TWP33222.1"/>
    <property type="molecule type" value="Genomic_DNA"/>
</dbReference>
<feature type="domain" description="N-acetyltransferase" evidence="1">
    <location>
        <begin position="7"/>
        <end position="171"/>
    </location>
</feature>
<evidence type="ECO:0000313" key="3">
    <source>
        <dbReference type="Proteomes" id="UP000320244"/>
    </source>
</evidence>
<dbReference type="PROSITE" id="PS51186">
    <property type="entry name" value="GNAT"/>
    <property type="match status" value="1"/>
</dbReference>
<sequence length="194" mass="20883">MLLGKLVCLRPRHEDDVAVLHAELYENVSGRSRSHLQGWVPIPSGPRSPYAVPAPSESAAVFSVVERATGDLAGEASLWGIDLHNRSAHLGLSLRPAFRGRGLGTDIVTVLTDYGFRTRGLHRLQLETLTDNAAMIAAAARAGFRREGTLRQSGWVNGVFTDDAILGLLAQDWSDSCDAQQSAPTSEVPATQTQ</sequence>
<reference evidence="2 3" key="1">
    <citation type="submission" date="2019-05" db="EMBL/GenBank/DDBJ databases">
        <authorList>
            <person name="Lee S.D."/>
        </authorList>
    </citation>
    <scope>NUCLEOTIDE SEQUENCE [LARGE SCALE GENOMIC DNA]</scope>
    <source>
        <strain evidence="2 3">C5-26</strain>
    </source>
</reference>
<dbReference type="GO" id="GO:0008999">
    <property type="term" value="F:protein-N-terminal-alanine acetyltransferase activity"/>
    <property type="evidence" value="ECO:0007669"/>
    <property type="project" value="TreeGrafter"/>
</dbReference>
<evidence type="ECO:0000313" key="2">
    <source>
        <dbReference type="EMBL" id="TWP33222.1"/>
    </source>
</evidence>
<dbReference type="Gene3D" id="3.40.630.30">
    <property type="match status" value="1"/>
</dbReference>